<evidence type="ECO:0000313" key="3">
    <source>
        <dbReference type="Proteomes" id="UP000214610"/>
    </source>
</evidence>
<feature type="signal peptide" evidence="1">
    <location>
        <begin position="1"/>
        <end position="27"/>
    </location>
</feature>
<dbReference type="InterPro" id="IPR025500">
    <property type="entry name" value="DUF4390"/>
</dbReference>
<dbReference type="PROSITE" id="PS51257">
    <property type="entry name" value="PROKAR_LIPOPROTEIN"/>
    <property type="match status" value="1"/>
</dbReference>
<dbReference type="Pfam" id="PF14334">
    <property type="entry name" value="DUF4390"/>
    <property type="match status" value="1"/>
</dbReference>
<feature type="chain" id="PRO_5011317150" description="DUF4390 domain-containing protein" evidence="1">
    <location>
        <begin position="28"/>
        <end position="192"/>
    </location>
</feature>
<dbReference type="AlphaFoldDB" id="A0A227KK03"/>
<proteinExistence type="predicted"/>
<name>A0A227KK03_9BURK</name>
<keyword evidence="1" id="KW-0732">Signal</keyword>
<dbReference type="GeneID" id="78362315"/>
<evidence type="ECO:0008006" key="4">
    <source>
        <dbReference type="Google" id="ProtNLM"/>
    </source>
</evidence>
<reference evidence="3" key="1">
    <citation type="submission" date="2017-05" db="EMBL/GenBank/DDBJ databases">
        <title>Improved OligoMM genomes.</title>
        <authorList>
            <person name="Garzetti D."/>
        </authorList>
    </citation>
    <scope>NUCLEOTIDE SEQUENCE [LARGE SCALE GENOMIC DNA]</scope>
    <source>
        <strain evidence="3">YL45</strain>
    </source>
</reference>
<comment type="caution">
    <text evidence="2">The sequence shown here is derived from an EMBL/GenBank/DDBJ whole genome shotgun (WGS) entry which is preliminary data.</text>
</comment>
<accession>A0A227KK03</accession>
<sequence>MNILHRRFVRQTAAGLIAAAMAVSACAEGIVPVHAEVSAIQDSSKAIYFDGSFELELAPEVKEVLERGVPLNFNLEVEIFKNRWYWFDREISKVTERIRLSYNPLTRQYRVSLGGMTQNFDNLDQAIFFMTTISKLYVAPYRDINSDDYEVRARFYLDTERLPKPFQVTLKKDDGWNLDSGWFDVTIVPAKE</sequence>
<dbReference type="EMBL" id="NHMP01000005">
    <property type="protein sequence ID" value="OXE47355.1"/>
    <property type="molecule type" value="Genomic_DNA"/>
</dbReference>
<protein>
    <recommendedName>
        <fullName evidence="4">DUF4390 domain-containing protein</fullName>
    </recommendedName>
</protein>
<evidence type="ECO:0000313" key="2">
    <source>
        <dbReference type="EMBL" id="OXE47355.1"/>
    </source>
</evidence>
<evidence type="ECO:0000256" key="1">
    <source>
        <dbReference type="SAM" id="SignalP"/>
    </source>
</evidence>
<keyword evidence="3" id="KW-1185">Reference proteome</keyword>
<gene>
    <name evidence="2" type="ORF">ADH67_09375</name>
</gene>
<organism evidence="2 3">
    <name type="scientific">Turicimonas muris</name>
    <dbReference type="NCBI Taxonomy" id="1796652"/>
    <lineage>
        <taxon>Bacteria</taxon>
        <taxon>Pseudomonadati</taxon>
        <taxon>Pseudomonadota</taxon>
        <taxon>Betaproteobacteria</taxon>
        <taxon>Burkholderiales</taxon>
        <taxon>Sutterellaceae</taxon>
        <taxon>Turicimonas</taxon>
    </lineage>
</organism>
<dbReference type="RefSeq" id="WP_066594501.1">
    <property type="nucleotide sequence ID" value="NZ_CAJTBZ010000017.1"/>
</dbReference>
<dbReference type="Proteomes" id="UP000214610">
    <property type="component" value="Unassembled WGS sequence"/>
</dbReference>